<dbReference type="EMBL" id="MHFR01000031">
    <property type="protein sequence ID" value="OGW98714.1"/>
    <property type="molecule type" value="Genomic_DNA"/>
</dbReference>
<evidence type="ECO:0000256" key="2">
    <source>
        <dbReference type="PIRSR" id="PIRSR639383-1"/>
    </source>
</evidence>
<dbReference type="InterPro" id="IPR011146">
    <property type="entry name" value="HIT-like"/>
</dbReference>
<protein>
    <submittedName>
        <fullName evidence="6">HIT family hydrolase</fullName>
    </submittedName>
</protein>
<feature type="active site" description="Tele-AMP-histidine intermediate" evidence="2">
    <location>
        <position position="119"/>
    </location>
</feature>
<dbReference type="InterPro" id="IPR052908">
    <property type="entry name" value="AP-4-A_phosphorylase"/>
</dbReference>
<evidence type="ECO:0000259" key="5">
    <source>
        <dbReference type="PROSITE" id="PS51084"/>
    </source>
</evidence>
<feature type="domain" description="HIT" evidence="5">
    <location>
        <begin position="24"/>
        <end position="132"/>
    </location>
</feature>
<evidence type="ECO:0000313" key="6">
    <source>
        <dbReference type="EMBL" id="OGW98714.1"/>
    </source>
</evidence>
<dbReference type="CDD" id="cd01275">
    <property type="entry name" value="FHIT"/>
    <property type="match status" value="1"/>
</dbReference>
<dbReference type="Gene3D" id="3.30.428.10">
    <property type="entry name" value="HIT-like"/>
    <property type="match status" value="1"/>
</dbReference>
<dbReference type="InterPro" id="IPR036265">
    <property type="entry name" value="HIT-like_sf"/>
</dbReference>
<evidence type="ECO:0000256" key="4">
    <source>
        <dbReference type="PROSITE-ProRule" id="PRU00464"/>
    </source>
</evidence>
<dbReference type="GO" id="GO:0016787">
    <property type="term" value="F:hydrolase activity"/>
    <property type="evidence" value="ECO:0007669"/>
    <property type="project" value="UniProtKB-KW"/>
</dbReference>
<feature type="short sequence motif" description="Histidine triad motif" evidence="4">
    <location>
        <begin position="117"/>
        <end position="121"/>
    </location>
</feature>
<feature type="binding site" evidence="3">
    <location>
        <position position="121"/>
    </location>
    <ligand>
        <name>substrate</name>
    </ligand>
</feature>
<feature type="binding site" evidence="3">
    <location>
        <position position="49"/>
    </location>
    <ligand>
        <name>substrate</name>
    </ligand>
</feature>
<organism evidence="6 7">
    <name type="scientific">Candidatus Danuiimicrobium aquiferis</name>
    <dbReference type="NCBI Taxonomy" id="1801832"/>
    <lineage>
        <taxon>Bacteria</taxon>
        <taxon>Pseudomonadati</taxon>
        <taxon>Candidatus Omnitrophota</taxon>
        <taxon>Candidatus Danuiimicrobium</taxon>
    </lineage>
</organism>
<dbReference type="Proteomes" id="UP000178187">
    <property type="component" value="Unassembled WGS sequence"/>
</dbReference>
<evidence type="ECO:0000313" key="7">
    <source>
        <dbReference type="Proteomes" id="UP000178187"/>
    </source>
</evidence>
<dbReference type="SUPFAM" id="SSF54197">
    <property type="entry name" value="HIT-like"/>
    <property type="match status" value="1"/>
</dbReference>
<name>A0A1G1L0P1_9BACT</name>
<dbReference type="AlphaFoldDB" id="A0A1G1L0P1"/>
<dbReference type="GO" id="GO:0000166">
    <property type="term" value="F:nucleotide binding"/>
    <property type="evidence" value="ECO:0007669"/>
    <property type="project" value="UniProtKB-KW"/>
</dbReference>
<evidence type="ECO:0000256" key="3">
    <source>
        <dbReference type="PIRSR" id="PIRSR639383-2"/>
    </source>
</evidence>
<dbReference type="PROSITE" id="PS51084">
    <property type="entry name" value="HIT_2"/>
    <property type="match status" value="1"/>
</dbReference>
<reference evidence="6 7" key="1">
    <citation type="journal article" date="2016" name="Nat. Commun.">
        <title>Thousands of microbial genomes shed light on interconnected biogeochemical processes in an aquifer system.</title>
        <authorList>
            <person name="Anantharaman K."/>
            <person name="Brown C.T."/>
            <person name="Hug L.A."/>
            <person name="Sharon I."/>
            <person name="Castelle C.J."/>
            <person name="Probst A.J."/>
            <person name="Thomas B.C."/>
            <person name="Singh A."/>
            <person name="Wilkins M.J."/>
            <person name="Karaoz U."/>
            <person name="Brodie E.L."/>
            <person name="Williams K.H."/>
            <person name="Hubbard S.S."/>
            <person name="Banfield J.F."/>
        </authorList>
    </citation>
    <scope>NUCLEOTIDE SEQUENCE [LARGE SCALE GENOMIC DNA]</scope>
</reference>
<gene>
    <name evidence="6" type="ORF">A3G33_05425</name>
</gene>
<dbReference type="Pfam" id="PF01230">
    <property type="entry name" value="HIT"/>
    <property type="match status" value="1"/>
</dbReference>
<dbReference type="PANTHER" id="PTHR42997">
    <property type="entry name" value="HIT FAMILY HYDROLASE"/>
    <property type="match status" value="1"/>
</dbReference>
<sequence>MKRLWAPWRKKYITEGTGKGCFLCRARRSRKDRESFIIARSKSSFAVLNIYPYNNGHVLVVPNRHVAVLSALKDNELLDLTRLCDKAMNKITKVMKAQGINLGVNFGYAAGAGLPGHLHIHIVPRWVGDTNYMPVIGETKVISDSLQAVYESLKMS</sequence>
<accession>A0A1G1L0P1</accession>
<keyword evidence="1" id="KW-0547">Nucleotide-binding</keyword>
<comment type="caution">
    <text evidence="6">The sequence shown here is derived from an EMBL/GenBank/DDBJ whole genome shotgun (WGS) entry which is preliminary data.</text>
</comment>
<dbReference type="PANTHER" id="PTHR42997:SF1">
    <property type="entry name" value="AP-4-A PHOSPHORYLASE"/>
    <property type="match status" value="1"/>
</dbReference>
<keyword evidence="6" id="KW-0378">Hydrolase</keyword>
<dbReference type="InterPro" id="IPR039383">
    <property type="entry name" value="FHIT"/>
</dbReference>
<evidence type="ECO:0000256" key="1">
    <source>
        <dbReference type="ARBA" id="ARBA00022741"/>
    </source>
</evidence>
<proteinExistence type="predicted"/>